<protein>
    <submittedName>
        <fullName evidence="1">Uncharacterized protein</fullName>
    </submittedName>
</protein>
<reference evidence="1" key="1">
    <citation type="submission" date="2020-03" db="EMBL/GenBank/DDBJ databases">
        <title>The deep terrestrial virosphere.</title>
        <authorList>
            <person name="Holmfeldt K."/>
            <person name="Nilsson E."/>
            <person name="Simone D."/>
            <person name="Lopez-Fernandez M."/>
            <person name="Wu X."/>
            <person name="de Brujin I."/>
            <person name="Lundin D."/>
            <person name="Andersson A."/>
            <person name="Bertilsson S."/>
            <person name="Dopson M."/>
        </authorList>
    </citation>
    <scope>NUCLEOTIDE SEQUENCE</scope>
    <source>
        <strain evidence="1">MM171B01249</strain>
    </source>
</reference>
<accession>A0A6M3M422</accession>
<dbReference type="EMBL" id="MT143786">
    <property type="protein sequence ID" value="QJB02477.1"/>
    <property type="molecule type" value="Genomic_DNA"/>
</dbReference>
<organism evidence="1">
    <name type="scientific">viral metagenome</name>
    <dbReference type="NCBI Taxonomy" id="1070528"/>
    <lineage>
        <taxon>unclassified sequences</taxon>
        <taxon>metagenomes</taxon>
        <taxon>organismal metagenomes</taxon>
    </lineage>
</organism>
<dbReference type="AlphaFoldDB" id="A0A6M3M422"/>
<evidence type="ECO:0000313" key="1">
    <source>
        <dbReference type="EMBL" id="QJB02477.1"/>
    </source>
</evidence>
<gene>
    <name evidence="1" type="ORF">MM171B01249_0007</name>
</gene>
<proteinExistence type="predicted"/>
<sequence>MESLEGKVRKYTFEELKSEMEEEDLLMNTTLGLVVGGTMLDLMRLKKRIGAMAEFKLVYHTLTTVHLRIVKVEEYEKFLEWKNERREVKEFGRTKES</sequence>
<name>A0A6M3M422_9ZZZZ</name>